<feature type="domain" description="BLUF" evidence="1">
    <location>
        <begin position="1"/>
        <end position="92"/>
    </location>
</feature>
<accession>A0A918IZ81</accession>
<organism evidence="2 3">
    <name type="scientific">Arenibacter certesii</name>
    <dbReference type="NCBI Taxonomy" id="228955"/>
    <lineage>
        <taxon>Bacteria</taxon>
        <taxon>Pseudomonadati</taxon>
        <taxon>Bacteroidota</taxon>
        <taxon>Flavobacteriia</taxon>
        <taxon>Flavobacteriales</taxon>
        <taxon>Flavobacteriaceae</taxon>
        <taxon>Arenibacter</taxon>
    </lineage>
</organism>
<dbReference type="Pfam" id="PF04940">
    <property type="entry name" value="BLUF"/>
    <property type="match status" value="1"/>
</dbReference>
<proteinExistence type="predicted"/>
<reference evidence="2" key="2">
    <citation type="submission" date="2020-09" db="EMBL/GenBank/DDBJ databases">
        <authorList>
            <person name="Sun Q."/>
            <person name="Kim S."/>
        </authorList>
    </citation>
    <scope>NUCLEOTIDE SEQUENCE</scope>
    <source>
        <strain evidence="2">KCTC 12113</strain>
    </source>
</reference>
<dbReference type="PROSITE" id="PS50925">
    <property type="entry name" value="BLUF"/>
    <property type="match status" value="1"/>
</dbReference>
<dbReference type="InterPro" id="IPR036046">
    <property type="entry name" value="Acylphosphatase-like_dom_sf"/>
</dbReference>
<dbReference type="EMBL" id="BMWP01000018">
    <property type="protein sequence ID" value="GGW39787.1"/>
    <property type="molecule type" value="Genomic_DNA"/>
</dbReference>
<dbReference type="RefSeq" id="WP_051315621.1">
    <property type="nucleotide sequence ID" value="NZ_BMWP01000018.1"/>
</dbReference>
<evidence type="ECO:0000313" key="3">
    <source>
        <dbReference type="Proteomes" id="UP000634668"/>
    </source>
</evidence>
<keyword evidence="3" id="KW-1185">Reference proteome</keyword>
<dbReference type="GO" id="GO:0009882">
    <property type="term" value="F:blue light photoreceptor activity"/>
    <property type="evidence" value="ECO:0007669"/>
    <property type="project" value="InterPro"/>
</dbReference>
<dbReference type="GO" id="GO:0071949">
    <property type="term" value="F:FAD binding"/>
    <property type="evidence" value="ECO:0007669"/>
    <property type="project" value="InterPro"/>
</dbReference>
<protein>
    <recommendedName>
        <fullName evidence="1">BLUF domain-containing protein</fullName>
    </recommendedName>
</protein>
<evidence type="ECO:0000313" key="2">
    <source>
        <dbReference type="EMBL" id="GGW39787.1"/>
    </source>
</evidence>
<dbReference type="InterPro" id="IPR007024">
    <property type="entry name" value="BLUF_domain"/>
</dbReference>
<gene>
    <name evidence="2" type="ORF">GCM10007383_25590</name>
</gene>
<dbReference type="AlphaFoldDB" id="A0A918IZ81"/>
<comment type="caution">
    <text evidence="2">The sequence shown here is derived from an EMBL/GenBank/DDBJ whole genome shotgun (WGS) entry which is preliminary data.</text>
</comment>
<name>A0A918IZ81_9FLAO</name>
<dbReference type="SMART" id="SM01034">
    <property type="entry name" value="BLUF"/>
    <property type="match status" value="1"/>
</dbReference>
<evidence type="ECO:0000259" key="1">
    <source>
        <dbReference type="PROSITE" id="PS50925"/>
    </source>
</evidence>
<dbReference type="SUPFAM" id="SSF54975">
    <property type="entry name" value="Acylphosphatase/BLUF domain-like"/>
    <property type="match status" value="1"/>
</dbReference>
<sequence length="143" mass="16430">MYQLSYQSTATHGISPDDIQTILQTARARNKEIGITGCLVFHNSCFIQIVEGKKKQVKSLFQDIKRDSRHNNIRLLWEGKFEERSFNDWCMGYFDSTNEGRDGENIKAFEQNLMLLSELSDTTSATLRIFWVGVGKLLKEKGC</sequence>
<reference evidence="2" key="1">
    <citation type="journal article" date="2014" name="Int. J. Syst. Evol. Microbiol.">
        <title>Complete genome sequence of Corynebacterium casei LMG S-19264T (=DSM 44701T), isolated from a smear-ripened cheese.</title>
        <authorList>
            <consortium name="US DOE Joint Genome Institute (JGI-PGF)"/>
            <person name="Walter F."/>
            <person name="Albersmeier A."/>
            <person name="Kalinowski J."/>
            <person name="Ruckert C."/>
        </authorList>
    </citation>
    <scope>NUCLEOTIDE SEQUENCE</scope>
    <source>
        <strain evidence="2">KCTC 12113</strain>
    </source>
</reference>
<dbReference type="Proteomes" id="UP000634668">
    <property type="component" value="Unassembled WGS sequence"/>
</dbReference>
<dbReference type="Gene3D" id="3.30.70.100">
    <property type="match status" value="1"/>
</dbReference>